<feature type="domain" description="RxLR effector PexRD54 WY" evidence="9">
    <location>
        <begin position="96"/>
        <end position="133"/>
    </location>
</feature>
<evidence type="ECO:0000259" key="8">
    <source>
        <dbReference type="Pfam" id="PF18634"/>
    </source>
</evidence>
<evidence type="ECO:0000259" key="9">
    <source>
        <dbReference type="Pfam" id="PF22748"/>
    </source>
</evidence>
<reference evidence="10 11" key="1">
    <citation type="journal article" date="2017" name="Genome Biol. Evol.">
        <title>Phytophthora megakarya and P. palmivora, closely related causal agents of cacao black pod rot, underwent increases in genome sizes and gene numbers by different mechanisms.</title>
        <authorList>
            <person name="Ali S.S."/>
            <person name="Shao J."/>
            <person name="Lary D.J."/>
            <person name="Kronmiller B."/>
            <person name="Shen D."/>
            <person name="Strem M.D."/>
            <person name="Amoako-Attah I."/>
            <person name="Akrofi A.Y."/>
            <person name="Begoude B.A."/>
            <person name="Ten Hoopen G.M."/>
            <person name="Coulibaly K."/>
            <person name="Kebe B.I."/>
            <person name="Melnick R.L."/>
            <person name="Guiltinan M.J."/>
            <person name="Tyler B.M."/>
            <person name="Meinhardt L.W."/>
            <person name="Bailey B.A."/>
        </authorList>
    </citation>
    <scope>NUCLEOTIDE SEQUENCE [LARGE SCALE GENOMIC DNA]</scope>
    <source>
        <strain evidence="11">sbr112.9</strain>
    </source>
</reference>
<dbReference type="Pfam" id="PF22748">
    <property type="entry name" value="PexRD54_WY"/>
    <property type="match status" value="1"/>
</dbReference>
<comment type="caution">
    <text evidence="10">The sequence shown here is derived from an EMBL/GenBank/DDBJ whole genome shotgun (WGS) entry which is preliminary data.</text>
</comment>
<comment type="similarity">
    <text evidence="3 7">Belongs to the RxLR effector family.</text>
</comment>
<evidence type="ECO:0000256" key="2">
    <source>
        <dbReference type="ARBA" id="ARBA00004613"/>
    </source>
</evidence>
<keyword evidence="6" id="KW-0843">Virulence</keyword>
<dbReference type="Pfam" id="PF18634">
    <property type="entry name" value="RXLR_WY"/>
    <property type="match status" value="1"/>
</dbReference>
<feature type="chain" id="PRO_5044949169" description="RxLR effector protein" evidence="7">
    <location>
        <begin position="24"/>
        <end position="249"/>
    </location>
</feature>
<dbReference type="GO" id="GO:0043657">
    <property type="term" value="C:host cell"/>
    <property type="evidence" value="ECO:0007669"/>
    <property type="project" value="UniProtKB-SubCell"/>
</dbReference>
<proteinExistence type="inferred from homology"/>
<dbReference type="AlphaFoldDB" id="A0A2P4XDQ8"/>
<comment type="function">
    <text evidence="7">Effector that suppresses plant defense responses during pathogen infection.</text>
</comment>
<dbReference type="GO" id="GO:0005576">
    <property type="term" value="C:extracellular region"/>
    <property type="evidence" value="ECO:0007669"/>
    <property type="project" value="UniProtKB-SubCell"/>
</dbReference>
<evidence type="ECO:0000256" key="5">
    <source>
        <dbReference type="ARBA" id="ARBA00022729"/>
    </source>
</evidence>
<comment type="domain">
    <text evidence="7">The RxLR-dEER motif acts to carry the protein into the host cell cytoplasm through binding to cell surface phosphatidylinositol-3-phosphate.</text>
</comment>
<dbReference type="InterPro" id="IPR054463">
    <property type="entry name" value="PexRD54_WY"/>
</dbReference>
<evidence type="ECO:0000313" key="11">
    <source>
        <dbReference type="Proteomes" id="UP000237271"/>
    </source>
</evidence>
<evidence type="ECO:0000256" key="3">
    <source>
        <dbReference type="ARBA" id="ARBA00010400"/>
    </source>
</evidence>
<feature type="domain" description="RXLR phytopathogen effector protein WY-domain" evidence="8">
    <location>
        <begin position="138"/>
        <end position="189"/>
    </location>
</feature>
<dbReference type="OrthoDB" id="124843at2759"/>
<organism evidence="10 11">
    <name type="scientific">Phytophthora palmivora</name>
    <dbReference type="NCBI Taxonomy" id="4796"/>
    <lineage>
        <taxon>Eukaryota</taxon>
        <taxon>Sar</taxon>
        <taxon>Stramenopiles</taxon>
        <taxon>Oomycota</taxon>
        <taxon>Peronosporomycetes</taxon>
        <taxon>Peronosporales</taxon>
        <taxon>Peronosporaceae</taxon>
        <taxon>Phytophthora</taxon>
    </lineage>
</organism>
<evidence type="ECO:0000256" key="4">
    <source>
        <dbReference type="ARBA" id="ARBA00022525"/>
    </source>
</evidence>
<keyword evidence="5 7" id="KW-0732">Signal</keyword>
<dbReference type="Pfam" id="PF16810">
    <property type="entry name" value="RXLR"/>
    <property type="match status" value="1"/>
</dbReference>
<keyword evidence="11" id="KW-1185">Reference proteome</keyword>
<evidence type="ECO:0000313" key="10">
    <source>
        <dbReference type="EMBL" id="POM63674.1"/>
    </source>
</evidence>
<comment type="subcellular location">
    <subcellularLocation>
        <location evidence="1">Host cell</location>
    </subcellularLocation>
    <subcellularLocation>
        <location evidence="2 7">Secreted</location>
    </subcellularLocation>
</comment>
<dbReference type="InterPro" id="IPR031825">
    <property type="entry name" value="RXLR"/>
</dbReference>
<dbReference type="InterPro" id="IPR040786">
    <property type="entry name" value="RXLR_WY"/>
</dbReference>
<accession>A0A2P4XDQ8</accession>
<feature type="signal peptide" evidence="7">
    <location>
        <begin position="1"/>
        <end position="23"/>
    </location>
</feature>
<gene>
    <name evidence="10" type="ORF">PHPALM_20891</name>
</gene>
<evidence type="ECO:0000256" key="1">
    <source>
        <dbReference type="ARBA" id="ARBA00004340"/>
    </source>
</evidence>
<keyword evidence="4 7" id="KW-0964">Secreted</keyword>
<name>A0A2P4XDQ8_9STRA</name>
<dbReference type="Proteomes" id="UP000237271">
    <property type="component" value="Unassembled WGS sequence"/>
</dbReference>
<evidence type="ECO:0000256" key="6">
    <source>
        <dbReference type="ARBA" id="ARBA00023026"/>
    </source>
</evidence>
<protein>
    <recommendedName>
        <fullName evidence="7">RxLR effector protein</fullName>
    </recommendedName>
</protein>
<evidence type="ECO:0000256" key="7">
    <source>
        <dbReference type="RuleBase" id="RU367124"/>
    </source>
</evidence>
<sequence length="249" mass="28812">MRMHLVVLLIISLFLVITNATSGQDPTSKNPVPTLSLIDTTTTKKYLRSTETQVANLADTGDSLNNEERVNVQGVSKLADLDKTTWKLRKMDMSLSNKLWVKTEWDPFSVFKYFHLDRAGEKIDEKKRIIQWFWFATEYRAAKGIHWLPDYKIYSILKKSKASEAKLAVLFESLRDIPRVKTLAETMQKYQFQLWKDRGYNPVTVANLLGIPNRGPLKTEFDPRYKVLEDFSELFSGNGNKLKRSTTIR</sequence>
<dbReference type="EMBL" id="NCKW01011353">
    <property type="protein sequence ID" value="POM63674.1"/>
    <property type="molecule type" value="Genomic_DNA"/>
</dbReference>